<organism evidence="7 8">
    <name type="scientific">Kitasatospora phosalacinea</name>
    <dbReference type="NCBI Taxonomy" id="2065"/>
    <lineage>
        <taxon>Bacteria</taxon>
        <taxon>Bacillati</taxon>
        <taxon>Actinomycetota</taxon>
        <taxon>Actinomycetes</taxon>
        <taxon>Kitasatosporales</taxon>
        <taxon>Streptomycetaceae</taxon>
        <taxon>Kitasatospora</taxon>
    </lineage>
</organism>
<protein>
    <recommendedName>
        <fullName evidence="2">histidine kinase</fullName>
        <ecNumber evidence="2">2.7.13.3</ecNumber>
    </recommendedName>
</protein>
<dbReference type="RefSeq" id="WP_051777669.1">
    <property type="nucleotide sequence ID" value="NZ_BSRX01000027.1"/>
</dbReference>
<keyword evidence="5" id="KW-0418">Kinase</keyword>
<accession>A0A9W6PJW2</accession>
<dbReference type="PANTHER" id="PTHR45436:SF5">
    <property type="entry name" value="SENSOR HISTIDINE KINASE TRCS"/>
    <property type="match status" value="1"/>
</dbReference>
<dbReference type="PANTHER" id="PTHR45436">
    <property type="entry name" value="SENSOR HISTIDINE KINASE YKOH"/>
    <property type="match status" value="1"/>
</dbReference>
<dbReference type="SUPFAM" id="SSF55874">
    <property type="entry name" value="ATPase domain of HSP90 chaperone/DNA topoisomerase II/histidine kinase"/>
    <property type="match status" value="1"/>
</dbReference>
<dbReference type="AlphaFoldDB" id="A0A9W6PJW2"/>
<feature type="region of interest" description="Disordered" evidence="6">
    <location>
        <begin position="386"/>
        <end position="475"/>
    </location>
</feature>
<reference evidence="7" key="1">
    <citation type="submission" date="2023-02" db="EMBL/GenBank/DDBJ databases">
        <title>Kitasatospora phosalacinea NBRC 14362.</title>
        <authorList>
            <person name="Ichikawa N."/>
            <person name="Sato H."/>
            <person name="Tonouchi N."/>
        </authorList>
    </citation>
    <scope>NUCLEOTIDE SEQUENCE</scope>
    <source>
        <strain evidence="7">NBRC 14362</strain>
    </source>
</reference>
<gene>
    <name evidence="7" type="ORF">Kpho01_44170</name>
</gene>
<dbReference type="InterPro" id="IPR036890">
    <property type="entry name" value="HATPase_C_sf"/>
</dbReference>
<keyword evidence="3" id="KW-0597">Phosphoprotein</keyword>
<comment type="caution">
    <text evidence="7">The sequence shown here is derived from an EMBL/GenBank/DDBJ whole genome shotgun (WGS) entry which is preliminary data.</text>
</comment>
<evidence type="ECO:0000313" key="8">
    <source>
        <dbReference type="Proteomes" id="UP001165143"/>
    </source>
</evidence>
<proteinExistence type="predicted"/>
<feature type="compositionally biased region" description="Basic and acidic residues" evidence="6">
    <location>
        <begin position="49"/>
        <end position="67"/>
    </location>
</feature>
<evidence type="ECO:0000256" key="4">
    <source>
        <dbReference type="ARBA" id="ARBA00022679"/>
    </source>
</evidence>
<evidence type="ECO:0000256" key="3">
    <source>
        <dbReference type="ARBA" id="ARBA00022553"/>
    </source>
</evidence>
<name>A0A9W6PJW2_9ACTN</name>
<keyword evidence="4" id="KW-0808">Transferase</keyword>
<sequence length="475" mass="49714">MVEIVLALLAGAALTAGPLLWSARRAAGTARAATRRATEADNRAQGAEARARTAETRAREGEEHARSADARAHAAEARHTLAEARLAAAVREFTHLAHERLPAAATALTHPRTPVPGPLDTTGGNEELHRALDAVLGAALRAALAERERTDAAARAALRGAASKIQALLIQVRSLLEEIQLSVDDPRLLALDFRNELTLRRVQSLAVLSGSWPGMTREDSPLAELCVGAQSRVAGYARIEITNHLREPRLAVAARAAEPVAIALAEILGNATAYSHPETRVVVAIEQGSSGALVVVDDMGVGMEPDQLERAGDLLDGQAEVLLTELGDPPQAGFAVIGLLCRQFGFGCRVEPSPYGGVRAILRLPADLLTLTDPAAPLSALAPRPITQGAPVFDAGDALPTRKRRTPRVPQQDAPSPRTQRQDAPSPLPAPAGTTPDRARSAWSALQSGTAAGRSAADQPASPQGPAAPEGVETP</sequence>
<feature type="region of interest" description="Disordered" evidence="6">
    <location>
        <begin position="33"/>
        <end position="67"/>
    </location>
</feature>
<evidence type="ECO:0000256" key="6">
    <source>
        <dbReference type="SAM" id="MobiDB-lite"/>
    </source>
</evidence>
<evidence type="ECO:0000256" key="1">
    <source>
        <dbReference type="ARBA" id="ARBA00000085"/>
    </source>
</evidence>
<dbReference type="EMBL" id="BSRX01000027">
    <property type="protein sequence ID" value="GLW56406.1"/>
    <property type="molecule type" value="Genomic_DNA"/>
</dbReference>
<dbReference type="OrthoDB" id="3357461at2"/>
<evidence type="ECO:0000313" key="7">
    <source>
        <dbReference type="EMBL" id="GLW56406.1"/>
    </source>
</evidence>
<dbReference type="InterPro" id="IPR050428">
    <property type="entry name" value="TCS_sensor_his_kinase"/>
</dbReference>
<dbReference type="EC" id="2.7.13.3" evidence="2"/>
<evidence type="ECO:0000256" key="2">
    <source>
        <dbReference type="ARBA" id="ARBA00012438"/>
    </source>
</evidence>
<dbReference type="GO" id="GO:0005886">
    <property type="term" value="C:plasma membrane"/>
    <property type="evidence" value="ECO:0007669"/>
    <property type="project" value="TreeGrafter"/>
</dbReference>
<dbReference type="Proteomes" id="UP001165143">
    <property type="component" value="Unassembled WGS sequence"/>
</dbReference>
<dbReference type="Gene3D" id="3.30.565.10">
    <property type="entry name" value="Histidine kinase-like ATPase, C-terminal domain"/>
    <property type="match status" value="1"/>
</dbReference>
<dbReference type="GO" id="GO:0000160">
    <property type="term" value="P:phosphorelay signal transduction system"/>
    <property type="evidence" value="ECO:0007669"/>
    <property type="project" value="TreeGrafter"/>
</dbReference>
<evidence type="ECO:0000256" key="5">
    <source>
        <dbReference type="ARBA" id="ARBA00022777"/>
    </source>
</evidence>
<feature type="compositionally biased region" description="Polar residues" evidence="6">
    <location>
        <begin position="413"/>
        <end position="423"/>
    </location>
</feature>
<dbReference type="GO" id="GO:0004673">
    <property type="term" value="F:protein histidine kinase activity"/>
    <property type="evidence" value="ECO:0007669"/>
    <property type="project" value="UniProtKB-EC"/>
</dbReference>
<comment type="catalytic activity">
    <reaction evidence="1">
        <text>ATP + protein L-histidine = ADP + protein N-phospho-L-histidine.</text>
        <dbReference type="EC" id="2.7.13.3"/>
    </reaction>
</comment>